<evidence type="ECO:0000256" key="1">
    <source>
        <dbReference type="SAM" id="Phobius"/>
    </source>
</evidence>
<accession>A0A1W1H5E0</accession>
<dbReference type="EMBL" id="FWEV01000010">
    <property type="protein sequence ID" value="SLM27700.1"/>
    <property type="molecule type" value="Genomic_DNA"/>
</dbReference>
<gene>
    <name evidence="2" type="ORF">MTBBW1_1070016</name>
</gene>
<evidence type="ECO:0000313" key="2">
    <source>
        <dbReference type="EMBL" id="SLM27700.1"/>
    </source>
</evidence>
<evidence type="ECO:0000313" key="3">
    <source>
        <dbReference type="Proteomes" id="UP000191931"/>
    </source>
</evidence>
<dbReference type="STRING" id="1246637.MTBBW1_1070016"/>
<dbReference type="Proteomes" id="UP000191931">
    <property type="component" value="Unassembled WGS sequence"/>
</dbReference>
<dbReference type="AlphaFoldDB" id="A0A1W1H5E0"/>
<name>A0A1W1H5E0_9BACT</name>
<keyword evidence="3" id="KW-1185">Reference proteome</keyword>
<feature type="transmembrane region" description="Helical" evidence="1">
    <location>
        <begin position="212"/>
        <end position="228"/>
    </location>
</feature>
<proteinExistence type="predicted"/>
<reference evidence="2 3" key="1">
    <citation type="submission" date="2017-03" db="EMBL/GenBank/DDBJ databases">
        <authorList>
            <person name="Afonso C.L."/>
            <person name="Miller P.J."/>
            <person name="Scott M.A."/>
            <person name="Spackman E."/>
            <person name="Goraichik I."/>
            <person name="Dimitrov K.M."/>
            <person name="Suarez D.L."/>
            <person name="Swayne D.E."/>
        </authorList>
    </citation>
    <scope>NUCLEOTIDE SEQUENCE [LARGE SCALE GENOMIC DNA]</scope>
    <source>
        <strain evidence="2">PRJEB14757</strain>
    </source>
</reference>
<keyword evidence="1" id="KW-0472">Membrane</keyword>
<keyword evidence="1" id="KW-0812">Transmembrane</keyword>
<protein>
    <submittedName>
        <fullName evidence="2">Uncharacterized protein</fullName>
    </submittedName>
</protein>
<feature type="transmembrane region" description="Helical" evidence="1">
    <location>
        <begin position="182"/>
        <end position="200"/>
    </location>
</feature>
<sequence length="240" mass="27497">MADNFCFNANILRYIYGIVDFDQVDSINFFPFCVLMIKDGKMRIIMGTSSIITIVLLNISFCPDIANSFITLNQYIQNWEFSGFIFKVLRNYIQNYTSSSGSITRSIILILFTLLYSIVFFQFLKNKVLQDKNKDSGFNVLTDALFKIALIWTITTPTLYPWYALYLVALIPFNLKAHLNTTGTVLSWSLILSYKVLILYKITGEWAEMQDIITPLMIIGAPLAALILKTRSVFAVNRHD</sequence>
<keyword evidence="1" id="KW-1133">Transmembrane helix</keyword>
<feature type="transmembrane region" description="Helical" evidence="1">
    <location>
        <begin position="103"/>
        <end position="124"/>
    </location>
</feature>
<organism evidence="2 3">
    <name type="scientific">Desulfamplus magnetovallimortis</name>
    <dbReference type="NCBI Taxonomy" id="1246637"/>
    <lineage>
        <taxon>Bacteria</taxon>
        <taxon>Pseudomonadati</taxon>
        <taxon>Thermodesulfobacteriota</taxon>
        <taxon>Desulfobacteria</taxon>
        <taxon>Desulfobacterales</taxon>
        <taxon>Desulfobacteraceae</taxon>
        <taxon>Desulfamplus</taxon>
    </lineage>
</organism>
<feature type="transmembrane region" description="Helical" evidence="1">
    <location>
        <begin position="44"/>
        <end position="61"/>
    </location>
</feature>